<dbReference type="EMBL" id="BDQK01000001">
    <property type="protein sequence ID" value="GBF79079.1"/>
    <property type="molecule type" value="Genomic_DNA"/>
</dbReference>
<gene>
    <name evidence="9" type="ORF">AsFPU1_0471</name>
</gene>
<feature type="transmembrane region" description="Helical" evidence="8">
    <location>
        <begin position="376"/>
        <end position="396"/>
    </location>
</feature>
<keyword evidence="3" id="KW-0328">Glycosyltransferase</keyword>
<dbReference type="GO" id="GO:0009103">
    <property type="term" value="P:lipopolysaccharide biosynthetic process"/>
    <property type="evidence" value="ECO:0007669"/>
    <property type="project" value="UniProtKB-ARBA"/>
</dbReference>
<dbReference type="InterPro" id="IPR050297">
    <property type="entry name" value="LipidA_mod_glycosyltrf_83"/>
</dbReference>
<reference evidence="10" key="1">
    <citation type="submission" date="2017-05" db="EMBL/GenBank/DDBJ databases">
        <title>Physiological properties and genetic analysis related to exopolysaccharide production of fresh-water unicellular cyanobacterium Aphanothece sacrum, Suizenji Nori, that has been cultured as a food source in Japan.</title>
        <authorList>
            <person name="Kanesaki Y."/>
            <person name="Yoshikawa S."/>
            <person name="Ohki K."/>
        </authorList>
    </citation>
    <scope>NUCLEOTIDE SEQUENCE [LARGE SCALE GENOMIC DNA]</scope>
    <source>
        <strain evidence="10">FPU1</strain>
    </source>
</reference>
<dbReference type="RefSeq" id="WP_124974604.1">
    <property type="nucleotide sequence ID" value="NZ_BDQK01000001.1"/>
</dbReference>
<feature type="transmembrane region" description="Helical" evidence="8">
    <location>
        <begin position="224"/>
        <end position="243"/>
    </location>
</feature>
<keyword evidence="4" id="KW-0808">Transferase</keyword>
<evidence type="ECO:0000313" key="9">
    <source>
        <dbReference type="EMBL" id="GBF79079.1"/>
    </source>
</evidence>
<keyword evidence="5 8" id="KW-0812">Transmembrane</keyword>
<dbReference type="PANTHER" id="PTHR33908:SF11">
    <property type="entry name" value="MEMBRANE PROTEIN"/>
    <property type="match status" value="1"/>
</dbReference>
<dbReference type="Proteomes" id="UP000287247">
    <property type="component" value="Unassembled WGS sequence"/>
</dbReference>
<accession>A0A401ID19</accession>
<evidence type="ECO:0000256" key="5">
    <source>
        <dbReference type="ARBA" id="ARBA00022692"/>
    </source>
</evidence>
<dbReference type="PANTHER" id="PTHR33908">
    <property type="entry name" value="MANNOSYLTRANSFERASE YKCB-RELATED"/>
    <property type="match status" value="1"/>
</dbReference>
<dbReference type="OrthoDB" id="524357at2"/>
<evidence type="ECO:0000256" key="4">
    <source>
        <dbReference type="ARBA" id="ARBA00022679"/>
    </source>
</evidence>
<feature type="transmembrane region" description="Helical" evidence="8">
    <location>
        <begin position="250"/>
        <end position="267"/>
    </location>
</feature>
<keyword evidence="10" id="KW-1185">Reference proteome</keyword>
<keyword evidence="2" id="KW-1003">Cell membrane</keyword>
<feature type="transmembrane region" description="Helical" evidence="8">
    <location>
        <begin position="346"/>
        <end position="364"/>
    </location>
</feature>
<feature type="transmembrane region" description="Helical" evidence="8">
    <location>
        <begin position="143"/>
        <end position="160"/>
    </location>
</feature>
<evidence type="ECO:0000313" key="10">
    <source>
        <dbReference type="Proteomes" id="UP000287247"/>
    </source>
</evidence>
<evidence type="ECO:0000256" key="1">
    <source>
        <dbReference type="ARBA" id="ARBA00004651"/>
    </source>
</evidence>
<keyword evidence="7 8" id="KW-0472">Membrane</keyword>
<comment type="subcellular location">
    <subcellularLocation>
        <location evidence="1">Cell membrane</location>
        <topology evidence="1">Multi-pass membrane protein</topology>
    </subcellularLocation>
</comment>
<evidence type="ECO:0000256" key="8">
    <source>
        <dbReference type="SAM" id="Phobius"/>
    </source>
</evidence>
<protein>
    <submittedName>
        <fullName evidence="9">Inner membrane protein</fullName>
    </submittedName>
</protein>
<evidence type="ECO:0000256" key="3">
    <source>
        <dbReference type="ARBA" id="ARBA00022676"/>
    </source>
</evidence>
<evidence type="ECO:0000256" key="2">
    <source>
        <dbReference type="ARBA" id="ARBA00022475"/>
    </source>
</evidence>
<evidence type="ECO:0000256" key="6">
    <source>
        <dbReference type="ARBA" id="ARBA00022989"/>
    </source>
</evidence>
<keyword evidence="6 8" id="KW-1133">Transmembrane helix</keyword>
<feature type="transmembrane region" description="Helical" evidence="8">
    <location>
        <begin position="114"/>
        <end position="134"/>
    </location>
</feature>
<comment type="caution">
    <text evidence="9">The sequence shown here is derived from an EMBL/GenBank/DDBJ whole genome shotgun (WGS) entry which is preliminary data.</text>
</comment>
<evidence type="ECO:0000256" key="7">
    <source>
        <dbReference type="ARBA" id="ARBA00023136"/>
    </source>
</evidence>
<dbReference type="GO" id="GO:0005886">
    <property type="term" value="C:plasma membrane"/>
    <property type="evidence" value="ECO:0007669"/>
    <property type="project" value="UniProtKB-SubCell"/>
</dbReference>
<proteinExistence type="predicted"/>
<name>A0A401ID19_APHSA</name>
<dbReference type="GO" id="GO:0016763">
    <property type="term" value="F:pentosyltransferase activity"/>
    <property type="evidence" value="ECO:0007669"/>
    <property type="project" value="TreeGrafter"/>
</dbReference>
<organism evidence="9 10">
    <name type="scientific">Aphanothece sacrum FPU1</name>
    <dbReference type="NCBI Taxonomy" id="1920663"/>
    <lineage>
        <taxon>Bacteria</taxon>
        <taxon>Bacillati</taxon>
        <taxon>Cyanobacteriota</taxon>
        <taxon>Cyanophyceae</taxon>
        <taxon>Oscillatoriophycideae</taxon>
        <taxon>Chroococcales</taxon>
        <taxon>Aphanothecaceae</taxon>
        <taxon>Aphanothece</taxon>
    </lineage>
</organism>
<feature type="transmembrane region" description="Helical" evidence="8">
    <location>
        <begin position="318"/>
        <end position="339"/>
    </location>
</feature>
<dbReference type="AlphaFoldDB" id="A0A401ID19"/>
<feature type="transmembrane region" description="Helical" evidence="8">
    <location>
        <begin position="408"/>
        <end position="425"/>
    </location>
</feature>
<sequence length="559" mass="64522">MKLSKQTLIITLLMALGMAVILRIVNLGSREFWYDEVLSLLLSTGQKNSYQHPTDMPVLLSNYINVLKLPIENNFNDVAQTFVNFLKGLVAEPHPPLFFIEQHFWLRLWGNSEVAMRSLVALFSLGSIGCAYGLGRCLLGNQGGLLFAALLGLNPYYLFHSLNVRMYASLVFWTLLSSWSLLELISRNSAQRSLNSLILKPVFLNSKWFWTFLLIISVSAGFMTFYYFAFWLIVLGALILLLNPQRWWQYALYLFSSIIITIPWLWWGTRQQLRNADLGRFATTNNWLEAMLKHSQEFLDVLGIHLLLGDWVSIAPSWLITLIGIIALTILVWCIWSLWYNQEYRLLTIGLLLGIFPLLLMLTFDIITQKFTLGFGWGRSVIFVLPGLLLLVTIYLEKAAKKWKDITIISLLIIYLTVNITDFSLRSRSMFQQISNIIEKQPDTPTLIVMNSQAWGHVLRLAYYLPSTSPVSLLAQNSDELASKLEKTLQSTTNQYERIIWLDSQRPVWGKPTTEKQKEKVKAMLEKQFKLEESKTLLGTWELDDFTFNLYQNYTKNNF</sequence>
<feature type="transmembrane region" description="Helical" evidence="8">
    <location>
        <begin position="7"/>
        <end position="25"/>
    </location>
</feature>